<evidence type="ECO:0000256" key="4">
    <source>
        <dbReference type="ARBA" id="ARBA00022679"/>
    </source>
</evidence>
<dbReference type="KEGG" id="lut:Lupro_09515"/>
<sequence>MPTYKYPYQSKLPTVPTSIFAIMSQLAAKENALNLSQGFPDFKSDEKLIELVNKAMVNGKNQYAPMPGIFSLREAIAEKTENICGVSYNPDTEITITAGATQAIFTVIAATIQKDDEVIIFKPAYDCYEPSIELFGGKTIAIQLNPEEFSINWQEVKSLITDKTKMIIINTPHNPSGRVLSREDMIQLENLLRDTNILLLSDEVYEHIIFDKEKHQSAALYPALVERTFIIASFGKTFHNTGWKMGYCIAPTELTKEFRKVHQFNVFSVHHPTQVALAEYLKTPSNYLELGSFYQHKRDLFLSLIKDSRFQFKPSKGTYFQLLNFKNITDESDFDFAVRLTKEQKIAAIPISVFNENKYDSKVLRFCFAKTDDTLKKAAEIINRI</sequence>
<keyword evidence="8" id="KW-1185">Reference proteome</keyword>
<protein>
    <submittedName>
        <fullName evidence="7">Aminotransferase</fullName>
    </submittedName>
</protein>
<dbReference type="EMBL" id="CP013355">
    <property type="protein sequence ID" value="AMC11488.1"/>
    <property type="molecule type" value="Genomic_DNA"/>
</dbReference>
<comment type="cofactor">
    <cofactor evidence="1">
        <name>pyridoxal 5'-phosphate</name>
        <dbReference type="ChEBI" id="CHEBI:597326"/>
    </cofactor>
</comment>
<accession>A0A0X8G7G9</accession>
<dbReference type="PATRIC" id="fig|1622118.3.peg.1966"/>
<evidence type="ECO:0000256" key="3">
    <source>
        <dbReference type="ARBA" id="ARBA00022576"/>
    </source>
</evidence>
<evidence type="ECO:0000256" key="1">
    <source>
        <dbReference type="ARBA" id="ARBA00001933"/>
    </source>
</evidence>
<comment type="similarity">
    <text evidence="2">Belongs to the class-I pyridoxal-phosphate-dependent aminotransferase family.</text>
</comment>
<reference evidence="7 8" key="2">
    <citation type="journal article" date="2016" name="Int. J. Syst. Evol. Microbiol.">
        <title>Lutibacter profundi sp. nov., isolated from a deep-sea hydrothermal system on the Arctic Mid-Ocean Ridge and emended description of the genus Lutibacter.</title>
        <authorList>
            <person name="Le Moine Bauer S."/>
            <person name="Roalkvam I."/>
            <person name="Steen I.H."/>
            <person name="Dahle H."/>
        </authorList>
    </citation>
    <scope>NUCLEOTIDE SEQUENCE [LARGE SCALE GENOMIC DNA]</scope>
    <source>
        <strain evidence="7 8">LP1</strain>
    </source>
</reference>
<feature type="domain" description="Aminotransferase class I/classII large" evidence="6">
    <location>
        <begin position="32"/>
        <end position="382"/>
    </location>
</feature>
<dbReference type="Gene3D" id="3.90.1150.10">
    <property type="entry name" value="Aspartate Aminotransferase, domain 1"/>
    <property type="match status" value="1"/>
</dbReference>
<evidence type="ECO:0000313" key="7">
    <source>
        <dbReference type="EMBL" id="AMC11488.1"/>
    </source>
</evidence>
<dbReference type="AlphaFoldDB" id="A0A0X8G7G9"/>
<dbReference type="GO" id="GO:0030170">
    <property type="term" value="F:pyridoxal phosphate binding"/>
    <property type="evidence" value="ECO:0007669"/>
    <property type="project" value="InterPro"/>
</dbReference>
<dbReference type="InterPro" id="IPR004839">
    <property type="entry name" value="Aminotransferase_I/II_large"/>
</dbReference>
<dbReference type="Pfam" id="PF00155">
    <property type="entry name" value="Aminotran_1_2"/>
    <property type="match status" value="1"/>
</dbReference>
<dbReference type="NCBIfam" id="NF009079">
    <property type="entry name" value="PRK12414.1"/>
    <property type="match status" value="1"/>
</dbReference>
<evidence type="ECO:0000259" key="6">
    <source>
        <dbReference type="Pfam" id="PF00155"/>
    </source>
</evidence>
<dbReference type="Proteomes" id="UP000059672">
    <property type="component" value="Chromosome"/>
</dbReference>
<keyword evidence="5" id="KW-0663">Pyridoxal phosphate</keyword>
<dbReference type="SUPFAM" id="SSF53383">
    <property type="entry name" value="PLP-dependent transferases"/>
    <property type="match status" value="1"/>
</dbReference>
<dbReference type="InterPro" id="IPR015422">
    <property type="entry name" value="PyrdxlP-dep_Trfase_small"/>
</dbReference>
<dbReference type="GO" id="GO:0005737">
    <property type="term" value="C:cytoplasm"/>
    <property type="evidence" value="ECO:0007669"/>
    <property type="project" value="TreeGrafter"/>
</dbReference>
<dbReference type="STRING" id="1622118.Lupro_09515"/>
<dbReference type="InterPro" id="IPR015421">
    <property type="entry name" value="PyrdxlP-dep_Trfase_major"/>
</dbReference>
<dbReference type="InterPro" id="IPR015424">
    <property type="entry name" value="PyrdxlP-dep_Trfase"/>
</dbReference>
<dbReference type="Gene3D" id="3.40.640.10">
    <property type="entry name" value="Type I PLP-dependent aspartate aminotransferase-like (Major domain)"/>
    <property type="match status" value="1"/>
</dbReference>
<dbReference type="GO" id="GO:0016212">
    <property type="term" value="F:kynurenine-oxoglutarate transaminase activity"/>
    <property type="evidence" value="ECO:0007669"/>
    <property type="project" value="TreeGrafter"/>
</dbReference>
<gene>
    <name evidence="7" type="ORF">Lupro_09515</name>
</gene>
<dbReference type="CDD" id="cd00609">
    <property type="entry name" value="AAT_like"/>
    <property type="match status" value="1"/>
</dbReference>
<dbReference type="FunFam" id="3.40.640.10:FF:000033">
    <property type="entry name" value="Aspartate aminotransferase"/>
    <property type="match status" value="1"/>
</dbReference>
<dbReference type="PANTHER" id="PTHR43807">
    <property type="entry name" value="FI04487P"/>
    <property type="match status" value="1"/>
</dbReference>
<dbReference type="OrthoDB" id="9802328at2"/>
<dbReference type="PANTHER" id="PTHR43807:SF20">
    <property type="entry name" value="FI04487P"/>
    <property type="match status" value="1"/>
</dbReference>
<name>A0A0X8G7G9_9FLAO</name>
<keyword evidence="3 7" id="KW-0032">Aminotransferase</keyword>
<organism evidence="7 8">
    <name type="scientific">Lutibacter profundi</name>
    <dbReference type="NCBI Taxonomy" id="1622118"/>
    <lineage>
        <taxon>Bacteria</taxon>
        <taxon>Pseudomonadati</taxon>
        <taxon>Bacteroidota</taxon>
        <taxon>Flavobacteriia</taxon>
        <taxon>Flavobacteriales</taxon>
        <taxon>Flavobacteriaceae</taxon>
        <taxon>Lutibacter</taxon>
    </lineage>
</organism>
<reference evidence="8" key="1">
    <citation type="submission" date="2015-12" db="EMBL/GenBank/DDBJ databases">
        <title>Complete genome sequence of Lutibacter profundus strain LP1.</title>
        <authorList>
            <person name="Wissuwa J."/>
            <person name="Le Moine Bauer S."/>
            <person name="Stokke R."/>
            <person name="Dahle H."/>
            <person name="Steen I.H."/>
        </authorList>
    </citation>
    <scope>NUCLEOTIDE SEQUENCE [LARGE SCALE GENOMIC DNA]</scope>
    <source>
        <strain evidence="8">LP1</strain>
    </source>
</reference>
<evidence type="ECO:0000313" key="8">
    <source>
        <dbReference type="Proteomes" id="UP000059672"/>
    </source>
</evidence>
<dbReference type="RefSeq" id="WP_068209318.1">
    <property type="nucleotide sequence ID" value="NZ_CP013355.1"/>
</dbReference>
<proteinExistence type="inferred from homology"/>
<keyword evidence="4 7" id="KW-0808">Transferase</keyword>
<evidence type="ECO:0000256" key="5">
    <source>
        <dbReference type="ARBA" id="ARBA00022898"/>
    </source>
</evidence>
<dbReference type="InterPro" id="IPR051326">
    <property type="entry name" value="Kynurenine-oxoglutarate_AT"/>
</dbReference>
<dbReference type="NCBIfam" id="NF006569">
    <property type="entry name" value="PRK09082.1"/>
    <property type="match status" value="1"/>
</dbReference>
<evidence type="ECO:0000256" key="2">
    <source>
        <dbReference type="ARBA" id="ARBA00007441"/>
    </source>
</evidence>